<dbReference type="EMBL" id="JACBYR010000002">
    <property type="protein sequence ID" value="NYE85594.1"/>
    <property type="molecule type" value="Genomic_DNA"/>
</dbReference>
<keyword evidence="2" id="KW-0805">Transcription regulation</keyword>
<dbReference type="Gene3D" id="1.10.10.10">
    <property type="entry name" value="Winged helix-like DNA-binding domain superfamily/Winged helix DNA-binding domain"/>
    <property type="match status" value="1"/>
</dbReference>
<dbReference type="SUPFAM" id="SSF53850">
    <property type="entry name" value="Periplasmic binding protein-like II"/>
    <property type="match status" value="1"/>
</dbReference>
<dbReference type="InterPro" id="IPR036388">
    <property type="entry name" value="WH-like_DNA-bd_sf"/>
</dbReference>
<evidence type="ECO:0000259" key="5">
    <source>
        <dbReference type="PROSITE" id="PS50931"/>
    </source>
</evidence>
<dbReference type="InterPro" id="IPR036390">
    <property type="entry name" value="WH_DNA-bd_sf"/>
</dbReference>
<feature type="domain" description="HTH lysR-type" evidence="5">
    <location>
        <begin position="7"/>
        <end position="64"/>
    </location>
</feature>
<dbReference type="InterPro" id="IPR005119">
    <property type="entry name" value="LysR_subst-bd"/>
</dbReference>
<accession>A0A7Y9J0M9</accession>
<dbReference type="RefSeq" id="WP_179589651.1">
    <property type="nucleotide sequence ID" value="NZ_JACBYR010000002.1"/>
</dbReference>
<keyword evidence="3 6" id="KW-0238">DNA-binding</keyword>
<evidence type="ECO:0000256" key="1">
    <source>
        <dbReference type="ARBA" id="ARBA00009437"/>
    </source>
</evidence>
<dbReference type="InterPro" id="IPR000847">
    <property type="entry name" value="LysR_HTH_N"/>
</dbReference>
<evidence type="ECO:0000313" key="6">
    <source>
        <dbReference type="EMBL" id="NYE85594.1"/>
    </source>
</evidence>
<dbReference type="Gene3D" id="3.40.190.290">
    <property type="match status" value="1"/>
</dbReference>
<dbReference type="GO" id="GO:0005829">
    <property type="term" value="C:cytosol"/>
    <property type="evidence" value="ECO:0007669"/>
    <property type="project" value="TreeGrafter"/>
</dbReference>
<comment type="similarity">
    <text evidence="1">Belongs to the LysR transcriptional regulatory family.</text>
</comment>
<protein>
    <submittedName>
        <fullName evidence="6">DNA-binding transcriptional LysR family regulator</fullName>
    </submittedName>
</protein>
<dbReference type="GO" id="GO:0003700">
    <property type="term" value="F:DNA-binding transcription factor activity"/>
    <property type="evidence" value="ECO:0007669"/>
    <property type="project" value="InterPro"/>
</dbReference>
<dbReference type="Pfam" id="PF00126">
    <property type="entry name" value="HTH_1"/>
    <property type="match status" value="1"/>
</dbReference>
<evidence type="ECO:0000313" key="7">
    <source>
        <dbReference type="Proteomes" id="UP000542125"/>
    </source>
</evidence>
<proteinExistence type="inferred from homology"/>
<dbReference type="AlphaFoldDB" id="A0A7Y9J0M9"/>
<dbReference type="Pfam" id="PF03466">
    <property type="entry name" value="LysR_substrate"/>
    <property type="match status" value="1"/>
</dbReference>
<evidence type="ECO:0000256" key="4">
    <source>
        <dbReference type="ARBA" id="ARBA00023163"/>
    </source>
</evidence>
<dbReference type="Proteomes" id="UP000542125">
    <property type="component" value="Unassembled WGS sequence"/>
</dbReference>
<sequence>MSIESQLSLKQLRAFVAVYRSGKLSLAATRLSVTESAVSTMLRQIEATLNLALFDRTSRALTPTQAAHDTIAVAERILQDVARLGSHFEALSDLRRGRVHIVVTATVAAVLMPAVVRRFSAVYPDVKIILDDCAPDQFLTRVAADHVDFGIGTPESDDPQLELVPLLHDHLCLVCADDHPLAGRDDVTWADVAPYPLIAVRTGLGYGMRRKLDAAADHAGVRLIIGHEVNFLSSALWMTAGGLGVTIWASSLVAKTQHDNLWRCRLTSPRVPMDISYVNTRGRTLSPAAEGFLKVTREVFAEVITL</sequence>
<dbReference type="SUPFAM" id="SSF46785">
    <property type="entry name" value="Winged helix' DNA-binding domain"/>
    <property type="match status" value="1"/>
</dbReference>
<dbReference type="GO" id="GO:0003677">
    <property type="term" value="F:DNA binding"/>
    <property type="evidence" value="ECO:0007669"/>
    <property type="project" value="UniProtKB-KW"/>
</dbReference>
<dbReference type="CDD" id="cd08440">
    <property type="entry name" value="PBP2_LTTR_like_4"/>
    <property type="match status" value="1"/>
</dbReference>
<evidence type="ECO:0000256" key="3">
    <source>
        <dbReference type="ARBA" id="ARBA00023125"/>
    </source>
</evidence>
<dbReference type="InterPro" id="IPR050950">
    <property type="entry name" value="HTH-type_LysR_regulators"/>
</dbReference>
<dbReference type="PANTHER" id="PTHR30419">
    <property type="entry name" value="HTH-TYPE TRANSCRIPTIONAL REGULATOR YBHD"/>
    <property type="match status" value="1"/>
</dbReference>
<organism evidence="6 7">
    <name type="scientific">Pigmentiphaga litoralis</name>
    <dbReference type="NCBI Taxonomy" id="516702"/>
    <lineage>
        <taxon>Bacteria</taxon>
        <taxon>Pseudomonadati</taxon>
        <taxon>Pseudomonadota</taxon>
        <taxon>Betaproteobacteria</taxon>
        <taxon>Burkholderiales</taxon>
        <taxon>Alcaligenaceae</taxon>
        <taxon>Pigmentiphaga</taxon>
    </lineage>
</organism>
<dbReference type="PANTHER" id="PTHR30419:SF8">
    <property type="entry name" value="NITROGEN ASSIMILATION TRANSCRIPTIONAL ACTIVATOR-RELATED"/>
    <property type="match status" value="1"/>
</dbReference>
<gene>
    <name evidence="6" type="ORF">FHW18_004901</name>
</gene>
<keyword evidence="4" id="KW-0804">Transcription</keyword>
<comment type="caution">
    <text evidence="6">The sequence shown here is derived from an EMBL/GenBank/DDBJ whole genome shotgun (WGS) entry which is preliminary data.</text>
</comment>
<name>A0A7Y9J0M9_9BURK</name>
<keyword evidence="7" id="KW-1185">Reference proteome</keyword>
<reference evidence="6 7" key="1">
    <citation type="submission" date="2020-07" db="EMBL/GenBank/DDBJ databases">
        <title>Genomic Encyclopedia of Type Strains, Phase IV (KMG-V): Genome sequencing to study the core and pangenomes of soil and plant-associated prokaryotes.</title>
        <authorList>
            <person name="Whitman W."/>
        </authorList>
    </citation>
    <scope>NUCLEOTIDE SEQUENCE [LARGE SCALE GENOMIC DNA]</scope>
    <source>
        <strain evidence="6 7">SAS40</strain>
    </source>
</reference>
<evidence type="ECO:0000256" key="2">
    <source>
        <dbReference type="ARBA" id="ARBA00023015"/>
    </source>
</evidence>
<dbReference type="PROSITE" id="PS50931">
    <property type="entry name" value="HTH_LYSR"/>
    <property type="match status" value="1"/>
</dbReference>